<feature type="compositionally biased region" description="Acidic residues" evidence="1">
    <location>
        <begin position="131"/>
        <end position="146"/>
    </location>
</feature>
<feature type="compositionally biased region" description="Basic and acidic residues" evidence="1">
    <location>
        <begin position="383"/>
        <end position="396"/>
    </location>
</feature>
<feature type="compositionally biased region" description="Polar residues" evidence="1">
    <location>
        <begin position="225"/>
        <end position="241"/>
    </location>
</feature>
<name>A0AA40F165_9PEZI</name>
<dbReference type="GO" id="GO:0005634">
    <property type="term" value="C:nucleus"/>
    <property type="evidence" value="ECO:0007669"/>
    <property type="project" value="TreeGrafter"/>
</dbReference>
<keyword evidence="3" id="KW-1185">Reference proteome</keyword>
<sequence length="1155" mass="123377">MSQYPYGYGQQQGAPSTMPYGFQAPPHPTQSYNPPDQHASTSVNRNISHSAFDYNANSIPGLGIASSPPAASSYSSLWVSSGAQVPPQPHRPFATGASSATLPGGAYGSSRPQVAGTLSQPAALQTQTTYDDVEEGELSEGQFEDLYEPRDIVESHPISKSIPKPSSAASLSGSNSAADTPGAGFYGNDDDDGGALPPGHNASAGARERSGSYSPFLSPREIRTENTTPQAPPTVGNNQGPHFQRGPMVQNAVVPGLHITPSQVSKVPPSGSNTNPRPLVPQGPGRSSGPFESVQEAKKEAQKAILALLPMGVKYQTYLDEGFDKDVIKGLFRDLHLDMPKSPTKAPKDLPPPVKPAQDKVPLAGPVASSKEQNDSGPSAASKADRAGEERKDRIARLLAAKAAKAPVASVPLQPAPAAPSQPQNPTPPTMPAKTKVWGEKELLLKQKMAALQKSREAQTQKPAPGPGTNTDASPASQVNNQQKMAPPNSDVSRSDKQNSGPQTGAIPGLLLSGSQPGQTASQRKRPVAADFVEYSSTVGPLKRPFGQDRKETSLIIDISDGSDDEEVDMDMGSPVDDHATLGGGPFAQPGPAIRDFPPLTDGLPSRQFSSPAQLSQTPPGGSILTRRRETELDLKEREIQEMRRKIAEAEAKRKAKQPSVGSKTPKKGNGTANQRNFEAARPPLGRRAPSSSDGPSAQLMLEASSAKLPKLPERTVSGHSPRAEFKARIVSQHLPRIKESIEEKRMRLKQLQEEQERLEAELDQQFAEEKLLTEQLEEMEAQPSDGESQPSGTSSNDDSVADQHRAEHVSASEGHAEPSAAASAQATTSGSPDEEADDDISMDEDPSSRENSVERDDVMQDAADADTAGGTSDVASTVPPSAAADHGPSSATHLEEHPATTSPELVATDHSEPEPTTSADHGPESGAVPVQSSAVQADETSPMEIESPSQSPAPAESTSGQTSTDEESRDQSRRRSSSPLQISDIAEPREINEEIEQGVAREVHVNNDSSPKQERPFVPYETPLRYFHAYRYHPSYSKTISGGLRSLTYSNRIDAKTPLCPHELGGQQCPPGCQFQHFASITPPEDQILVELGRSDDFTGEQKNRFIQGLREVLQGFRANKVKDFDAIARGIIEYRSRFLGDESRVLHLEGVSI</sequence>
<feature type="region of interest" description="Disordered" evidence="1">
    <location>
        <begin position="339"/>
        <end position="728"/>
    </location>
</feature>
<feature type="region of interest" description="Disordered" evidence="1">
    <location>
        <begin position="260"/>
        <end position="298"/>
    </location>
</feature>
<feature type="compositionally biased region" description="Polar residues" evidence="1">
    <location>
        <begin position="260"/>
        <end position="276"/>
    </location>
</feature>
<feature type="compositionally biased region" description="Polar residues" evidence="1">
    <location>
        <begin position="110"/>
        <end position="130"/>
    </location>
</feature>
<feature type="compositionally biased region" description="Polar residues" evidence="1">
    <location>
        <begin position="607"/>
        <end position="620"/>
    </location>
</feature>
<feature type="region of interest" description="Disordered" evidence="1">
    <location>
        <begin position="80"/>
        <end position="247"/>
    </location>
</feature>
<proteinExistence type="predicted"/>
<dbReference type="PANTHER" id="PTHR21563">
    <property type="entry name" value="ZINC FINGER C3H1 DOMAIN-CONTAINING PROTEIN"/>
    <property type="match status" value="1"/>
</dbReference>
<feature type="compositionally biased region" description="Low complexity" evidence="1">
    <location>
        <begin position="818"/>
        <end position="832"/>
    </location>
</feature>
<feature type="compositionally biased region" description="Basic and acidic residues" evidence="1">
    <location>
        <begin position="802"/>
        <end position="817"/>
    </location>
</feature>
<evidence type="ECO:0000256" key="1">
    <source>
        <dbReference type="SAM" id="MobiDB-lite"/>
    </source>
</evidence>
<evidence type="ECO:0008006" key="4">
    <source>
        <dbReference type="Google" id="ProtNLM"/>
    </source>
</evidence>
<feature type="compositionally biased region" description="Polar residues" evidence="1">
    <location>
        <begin position="786"/>
        <end position="799"/>
    </location>
</feature>
<gene>
    <name evidence="2" type="ORF">B0T18DRAFT_322975</name>
</gene>
<feature type="compositionally biased region" description="Low complexity" evidence="1">
    <location>
        <begin position="158"/>
        <end position="178"/>
    </location>
</feature>
<feature type="compositionally biased region" description="Low complexity" evidence="1">
    <location>
        <begin position="1"/>
        <end position="13"/>
    </location>
</feature>
<accession>A0AA40F165</accession>
<dbReference type="InterPro" id="IPR039278">
    <property type="entry name" value="Red1"/>
</dbReference>
<reference evidence="2" key="1">
    <citation type="submission" date="2023-06" db="EMBL/GenBank/DDBJ databases">
        <title>Genome-scale phylogeny and comparative genomics of the fungal order Sordariales.</title>
        <authorList>
            <consortium name="Lawrence Berkeley National Laboratory"/>
            <person name="Hensen N."/>
            <person name="Bonometti L."/>
            <person name="Westerberg I."/>
            <person name="Brannstrom I.O."/>
            <person name="Guillou S."/>
            <person name="Cros-Aarteil S."/>
            <person name="Calhoun S."/>
            <person name="Haridas S."/>
            <person name="Kuo A."/>
            <person name="Mondo S."/>
            <person name="Pangilinan J."/>
            <person name="Riley R."/>
            <person name="LaButti K."/>
            <person name="Andreopoulos B."/>
            <person name="Lipzen A."/>
            <person name="Chen C."/>
            <person name="Yanf M."/>
            <person name="Daum C."/>
            <person name="Ng V."/>
            <person name="Clum A."/>
            <person name="Steindorff A."/>
            <person name="Ohm R."/>
            <person name="Martin F."/>
            <person name="Silar P."/>
            <person name="Natvig D."/>
            <person name="Lalanne C."/>
            <person name="Gautier V."/>
            <person name="Ament-velasquez S.L."/>
            <person name="Kruys A."/>
            <person name="Hutchinson M.I."/>
            <person name="Powell A.J."/>
            <person name="Barry K."/>
            <person name="Miller A.N."/>
            <person name="Grigoriev I.V."/>
            <person name="Debuchy R."/>
            <person name="Gladieux P."/>
            <person name="Thoren M.H."/>
            <person name="Johannesson H."/>
        </authorList>
    </citation>
    <scope>NUCLEOTIDE SEQUENCE</scope>
    <source>
        <strain evidence="2">SMH3187-1</strain>
    </source>
</reference>
<organism evidence="2 3">
    <name type="scientific">Schizothecium vesticola</name>
    <dbReference type="NCBI Taxonomy" id="314040"/>
    <lineage>
        <taxon>Eukaryota</taxon>
        <taxon>Fungi</taxon>
        <taxon>Dikarya</taxon>
        <taxon>Ascomycota</taxon>
        <taxon>Pezizomycotina</taxon>
        <taxon>Sordariomycetes</taxon>
        <taxon>Sordariomycetidae</taxon>
        <taxon>Sordariales</taxon>
        <taxon>Schizotheciaceae</taxon>
        <taxon>Schizothecium</taxon>
    </lineage>
</organism>
<evidence type="ECO:0000313" key="2">
    <source>
        <dbReference type="EMBL" id="KAK0749273.1"/>
    </source>
</evidence>
<feature type="compositionally biased region" description="Polar residues" evidence="1">
    <location>
        <begin position="513"/>
        <end position="522"/>
    </location>
</feature>
<feature type="region of interest" description="Disordered" evidence="1">
    <location>
        <begin position="1"/>
        <end position="46"/>
    </location>
</feature>
<feature type="compositionally biased region" description="Basic and acidic residues" evidence="1">
    <location>
        <begin position="627"/>
        <end position="653"/>
    </location>
</feature>
<dbReference type="GO" id="GO:0000178">
    <property type="term" value="C:exosome (RNase complex)"/>
    <property type="evidence" value="ECO:0007669"/>
    <property type="project" value="TreeGrafter"/>
</dbReference>
<dbReference type="AlphaFoldDB" id="A0AA40F165"/>
<evidence type="ECO:0000313" key="3">
    <source>
        <dbReference type="Proteomes" id="UP001172155"/>
    </source>
</evidence>
<feature type="compositionally biased region" description="Low complexity" evidence="1">
    <location>
        <begin position="945"/>
        <end position="960"/>
    </location>
</feature>
<feature type="compositionally biased region" description="Polar residues" evidence="1">
    <location>
        <begin position="931"/>
        <end position="940"/>
    </location>
</feature>
<dbReference type="EMBL" id="JAUKUD010000003">
    <property type="protein sequence ID" value="KAK0749273.1"/>
    <property type="molecule type" value="Genomic_DNA"/>
</dbReference>
<protein>
    <recommendedName>
        <fullName evidence="4">Zinc-finger domain-containing protein</fullName>
    </recommendedName>
</protein>
<feature type="compositionally biased region" description="Pro residues" evidence="1">
    <location>
        <begin position="414"/>
        <end position="431"/>
    </location>
</feature>
<feature type="compositionally biased region" description="Basic and acidic residues" evidence="1">
    <location>
        <begin position="847"/>
        <end position="859"/>
    </location>
</feature>
<dbReference type="PANTHER" id="PTHR21563:SF3">
    <property type="entry name" value="ZINC FINGER C3H1 DOMAIN-CONTAINING PROTEIN"/>
    <property type="match status" value="1"/>
</dbReference>
<feature type="compositionally biased region" description="Acidic residues" evidence="1">
    <location>
        <begin position="561"/>
        <end position="570"/>
    </location>
</feature>
<feature type="region of interest" description="Disordered" evidence="1">
    <location>
        <begin position="755"/>
        <end position="991"/>
    </location>
</feature>
<feature type="compositionally biased region" description="Acidic residues" evidence="1">
    <location>
        <begin position="833"/>
        <end position="846"/>
    </location>
</feature>
<dbReference type="Proteomes" id="UP001172155">
    <property type="component" value="Unassembled WGS sequence"/>
</dbReference>
<comment type="caution">
    <text evidence="2">The sequence shown here is derived from an EMBL/GenBank/DDBJ whole genome shotgun (WGS) entry which is preliminary data.</text>
</comment>
<feature type="compositionally biased region" description="Low complexity" evidence="1">
    <location>
        <begin position="397"/>
        <end position="413"/>
    </location>
</feature>
<feature type="compositionally biased region" description="Low complexity" evidence="1">
    <location>
        <begin position="862"/>
        <end position="874"/>
    </location>
</feature>
<feature type="compositionally biased region" description="Polar residues" evidence="1">
    <location>
        <begin position="29"/>
        <end position="46"/>
    </location>
</feature>
<feature type="compositionally biased region" description="Polar residues" evidence="1">
    <location>
        <begin position="460"/>
        <end position="484"/>
    </location>
</feature>